<keyword evidence="4" id="KW-1185">Reference proteome</keyword>
<name>A0ABD1IVC1_9TELE</name>
<dbReference type="Pfam" id="PF00784">
    <property type="entry name" value="MyTH4"/>
    <property type="match status" value="1"/>
</dbReference>
<feature type="compositionally biased region" description="Pro residues" evidence="1">
    <location>
        <begin position="756"/>
        <end position="781"/>
    </location>
</feature>
<dbReference type="AlphaFoldDB" id="A0ABD1IVC1"/>
<evidence type="ECO:0000259" key="2">
    <source>
        <dbReference type="PROSITE" id="PS51016"/>
    </source>
</evidence>
<dbReference type="InterPro" id="IPR038185">
    <property type="entry name" value="MyTH4_dom_sf"/>
</dbReference>
<proteinExistence type="predicted"/>
<feature type="region of interest" description="Disordered" evidence="1">
    <location>
        <begin position="485"/>
        <end position="787"/>
    </location>
</feature>
<feature type="compositionally biased region" description="Pro residues" evidence="1">
    <location>
        <begin position="584"/>
        <end position="607"/>
    </location>
</feature>
<dbReference type="PANTHER" id="PTHR22692">
    <property type="entry name" value="MYOSIN VII, XV"/>
    <property type="match status" value="1"/>
</dbReference>
<feature type="compositionally biased region" description="Pro residues" evidence="1">
    <location>
        <begin position="706"/>
        <end position="731"/>
    </location>
</feature>
<gene>
    <name evidence="3" type="ORF">ACEWY4_025625</name>
</gene>
<dbReference type="InterPro" id="IPR051567">
    <property type="entry name" value="Unconventional_Myosin_ATPase"/>
</dbReference>
<dbReference type="Gene3D" id="1.25.40.530">
    <property type="entry name" value="MyTH4 domain"/>
    <property type="match status" value="1"/>
</dbReference>
<protein>
    <recommendedName>
        <fullName evidence="2">MyTH4 domain-containing protein</fullName>
    </recommendedName>
</protein>
<sequence length="787" mass="87547">MDVGTLEIPAELSARLRSAGGRQQGSSVTEVAPPQVKADHRLTLPLDIDSFPFSQYANTTLKDGWCQSQGSTLQRALTCLEPQDSYVALELYKLILRFVGDPSLNGWQEIMLGNYIIEKGQSRPVLRDEILAQLAYITWGRENEEGSSRAWLLLASCLSAFTPSPTLDKPLLKFVSDRGPGEYRSLCQYKLLTSLQLPGSATRRYPPTQLEWTSTQRRGKMVVNVNTFNEEDLMVEVDSWTTGEQLAAWLLQFRGVPESLRGWSVSLLAEENWKDLIGCDFVMDLLAGIEADVSLDQPSSYPDYLFSNDSMGMTDLDDLIPPAPAMQAPGLPPENRSFWDNYPQSDGSRERPVDAYVDDLFDPVLDQGPTDLERMAMLNRRMRGGGGMFPAAGMPMNPLMAGYTASPVMPNMMPTAAAMPMMPTMPTMPSMMMPQAAMPQMATAMPAVNPQDIAATQQALINQQALLMAQQMTLQAMTISQQQAQEQQQEQQRRQRQRQRQEERQESPPRPRQQPVVQIPKSPPVRKEPTPPPPPPNPPSPQAKHHTPEPETDLLNPEEELESFNEKREFFQRIGSQDTKAKPAPKPAKPLYATPPPPKPKPKPPSPVTEEKPAVEKPVPRKPTPEPAYEPERPIPRCASPMPEPSHNIREIIKQYQNRPAPEPKGFEPVRVPAKSFVKKNDPKEEALAILRAKGPVAQEKKQWTRPPPQPKVEKPPPTPPAPPPSQPPAPRSISNSMKQKQRSLADLFGSQRTQPPLPSPPEYPPLPPPTPDIPEPPPMAAPTLSE</sequence>
<dbReference type="SMART" id="SM00139">
    <property type="entry name" value="MyTH4"/>
    <property type="match status" value="1"/>
</dbReference>
<feature type="compositionally biased region" description="Basic and acidic residues" evidence="1">
    <location>
        <begin position="499"/>
        <end position="509"/>
    </location>
</feature>
<feature type="compositionally biased region" description="Pro residues" evidence="1">
    <location>
        <begin position="530"/>
        <end position="541"/>
    </location>
</feature>
<organism evidence="3 4">
    <name type="scientific">Coilia grayii</name>
    <name type="common">Gray's grenadier anchovy</name>
    <dbReference type="NCBI Taxonomy" id="363190"/>
    <lineage>
        <taxon>Eukaryota</taxon>
        <taxon>Metazoa</taxon>
        <taxon>Chordata</taxon>
        <taxon>Craniata</taxon>
        <taxon>Vertebrata</taxon>
        <taxon>Euteleostomi</taxon>
        <taxon>Actinopterygii</taxon>
        <taxon>Neopterygii</taxon>
        <taxon>Teleostei</taxon>
        <taxon>Clupei</taxon>
        <taxon>Clupeiformes</taxon>
        <taxon>Clupeoidei</taxon>
        <taxon>Engraulidae</taxon>
        <taxon>Coilinae</taxon>
        <taxon>Coilia</taxon>
    </lineage>
</organism>
<evidence type="ECO:0000313" key="4">
    <source>
        <dbReference type="Proteomes" id="UP001591681"/>
    </source>
</evidence>
<feature type="compositionally biased region" description="Basic and acidic residues" evidence="1">
    <location>
        <begin position="609"/>
        <end position="619"/>
    </location>
</feature>
<evidence type="ECO:0000313" key="3">
    <source>
        <dbReference type="EMBL" id="KAL2077940.1"/>
    </source>
</evidence>
<dbReference type="PRINTS" id="PR01217">
    <property type="entry name" value="PRICHEXTENSN"/>
</dbReference>
<dbReference type="EMBL" id="JBHFQA010000023">
    <property type="protein sequence ID" value="KAL2077940.1"/>
    <property type="molecule type" value="Genomic_DNA"/>
</dbReference>
<reference evidence="3 4" key="1">
    <citation type="submission" date="2024-09" db="EMBL/GenBank/DDBJ databases">
        <title>A chromosome-level genome assembly of Gray's grenadier anchovy, Coilia grayii.</title>
        <authorList>
            <person name="Fu Z."/>
        </authorList>
    </citation>
    <scope>NUCLEOTIDE SEQUENCE [LARGE SCALE GENOMIC DNA]</scope>
    <source>
        <strain evidence="3">G4</strain>
        <tissue evidence="3">Muscle</tissue>
    </source>
</reference>
<dbReference type="InterPro" id="IPR000857">
    <property type="entry name" value="MyTH4_dom"/>
</dbReference>
<accession>A0ABD1IVC1</accession>
<feature type="compositionally biased region" description="Acidic residues" evidence="1">
    <location>
        <begin position="550"/>
        <end position="563"/>
    </location>
</feature>
<comment type="caution">
    <text evidence="3">The sequence shown here is derived from an EMBL/GenBank/DDBJ whole genome shotgun (WGS) entry which is preliminary data.</text>
</comment>
<dbReference type="Proteomes" id="UP001591681">
    <property type="component" value="Unassembled WGS sequence"/>
</dbReference>
<feature type="domain" description="MyTH4" evidence="2">
    <location>
        <begin position="68"/>
        <end position="216"/>
    </location>
</feature>
<evidence type="ECO:0000256" key="1">
    <source>
        <dbReference type="SAM" id="MobiDB-lite"/>
    </source>
</evidence>
<dbReference type="PANTHER" id="PTHR22692:SF16">
    <property type="entry name" value="MYOSIN XVB"/>
    <property type="match status" value="1"/>
</dbReference>
<dbReference type="PROSITE" id="PS51016">
    <property type="entry name" value="MYTH4"/>
    <property type="match status" value="1"/>
</dbReference>